<reference evidence="2 3" key="1">
    <citation type="submission" date="2020-05" db="EMBL/GenBank/DDBJ databases">
        <title>Complete genome sequencing of Campylobacter and Arcobacter type strains.</title>
        <authorList>
            <person name="Miller W.G."/>
            <person name="Yee E."/>
        </authorList>
    </citation>
    <scope>NUCLEOTIDE SEQUENCE [LARGE SCALE GENOMIC DNA]</scope>
    <source>
        <strain evidence="2 3">LMG 21996</strain>
    </source>
</reference>
<evidence type="ECO:0000313" key="3">
    <source>
        <dbReference type="Proteomes" id="UP000509513"/>
    </source>
</evidence>
<dbReference type="InterPro" id="IPR008023">
    <property type="entry name" value="DUF748"/>
</dbReference>
<accession>A0A7L5JPL0</accession>
<dbReference type="GO" id="GO:0090313">
    <property type="term" value="P:regulation of protein targeting to membrane"/>
    <property type="evidence" value="ECO:0007669"/>
    <property type="project" value="TreeGrafter"/>
</dbReference>
<dbReference type="Pfam" id="PF05359">
    <property type="entry name" value="DUF748"/>
    <property type="match status" value="1"/>
</dbReference>
<dbReference type="KEGG" id="acib:ACBT_1285"/>
<dbReference type="PANTHER" id="PTHR30441">
    <property type="entry name" value="DUF748 DOMAIN-CONTAINING PROTEIN"/>
    <property type="match status" value="1"/>
</dbReference>
<dbReference type="Proteomes" id="UP000509513">
    <property type="component" value="Chromosome"/>
</dbReference>
<dbReference type="Gene3D" id="3.30.1330.60">
    <property type="entry name" value="OmpA-like domain"/>
    <property type="match status" value="1"/>
</dbReference>
<evidence type="ECO:0000256" key="1">
    <source>
        <dbReference type="SAM" id="Phobius"/>
    </source>
</evidence>
<sequence length="1007" mass="114697">MGILKKLLYTFVSLIFLYILFGFFVLPLILKDQITKNLDENLNAKATIEKIEFNPLTFDLKVHNFKLVSLENQELIKAKELEIRLGILKSIDQKHFRIEYILLDELFVNLIQSKDGNINLAQLLKESNQKEEPKVEDNTSKELAFLVAKLDLKNTNFNFTSNINQEPYILNLKDINYTIYDLGTYKNFLSSNNLSFTINKTTDVSIRGAFNINPFKAYGKVEISDLKVKDILDFDKSFFNFSVNDEANINLILNYNVDASKEFLLNLNSELLEINSLDLIQSNNKIANFKKLDIKKFDFDLKEQNINFDEININNLNANMVMDKNGINFANLINSKKEEQNSEIVTNTGISKPWKINIKNINLDANYNFDNISLNSKIDVKSIVLNANDLKIVDSSVYLNKADLKTPNITYIDKQNNLDMKSNNTNLSLNNLSVVNGDLKIENINLIKDNFDFKEKKLNIDINTKKLDSSFKNLEIAKNISFESNDLKLNSLNFKDNKNKLKIDSSNLNVLISNFLIDEKNSINLKNIVLKNLKLHFEDLTNKLSVDTKNININSKDLLITKDSNITLGNLKLAKPTINLLDNKNNLKVDAKNLSLDVNKFKFNKGNISFNSIKLVEPNLGILNTQTNLKIDTKNINLNLKKLVSKENFFRIEKTDLVNPYISITLPKNENVTNNEDKKEEKVVSQTTENNKDINSNENKFRLNLGPVNIKNLTLDFEDKNLPIPFKTTVSKLNGEISEIKNKEQSVSQLEIKGEVDQYGVAKITGLVNPNSLKILTDVNMKFQNIAMKSFTPYTAKFVGRTIKDGKLELDLNYNISDSNLKAKNSIIIKKLELGEKVESPDAISLPLDLAITLLENSSNVIDINLPVSGNVDDPQFSIGSIVWKAFVNLITKAITSPFSLIGSLFNFSEDEIKSVNFELKESEVTPIQKETLDKIALILSKKEEIAIKFAPSFNEKEEKEKFANQRAQNIKDYLIKEKSINPKQIIILNEIKKSSQNIDLNIEQIK</sequence>
<gene>
    <name evidence="2" type="ORF">ACBT_1285</name>
</gene>
<keyword evidence="1" id="KW-0812">Transmembrane</keyword>
<dbReference type="RefSeq" id="WP_024774984.1">
    <property type="nucleotide sequence ID" value="NZ_CP054051.1"/>
</dbReference>
<feature type="transmembrane region" description="Helical" evidence="1">
    <location>
        <begin position="7"/>
        <end position="30"/>
    </location>
</feature>
<dbReference type="AlphaFoldDB" id="A0A7L5JPL0"/>
<dbReference type="PANTHER" id="PTHR30441:SF8">
    <property type="entry name" value="DUF748 DOMAIN-CONTAINING PROTEIN"/>
    <property type="match status" value="1"/>
</dbReference>
<evidence type="ECO:0000313" key="2">
    <source>
        <dbReference type="EMBL" id="QKJ27194.1"/>
    </source>
</evidence>
<dbReference type="EMBL" id="CP054051">
    <property type="protein sequence ID" value="QKJ27194.1"/>
    <property type="molecule type" value="Genomic_DNA"/>
</dbReference>
<organism evidence="2 3">
    <name type="scientific">Aliarcobacter cibarius</name>
    <dbReference type="NCBI Taxonomy" id="255507"/>
    <lineage>
        <taxon>Bacteria</taxon>
        <taxon>Pseudomonadati</taxon>
        <taxon>Campylobacterota</taxon>
        <taxon>Epsilonproteobacteria</taxon>
        <taxon>Campylobacterales</taxon>
        <taxon>Arcobacteraceae</taxon>
        <taxon>Aliarcobacter</taxon>
    </lineage>
</organism>
<dbReference type="GO" id="GO:0005886">
    <property type="term" value="C:plasma membrane"/>
    <property type="evidence" value="ECO:0007669"/>
    <property type="project" value="TreeGrafter"/>
</dbReference>
<dbReference type="InterPro" id="IPR052894">
    <property type="entry name" value="AsmA-related"/>
</dbReference>
<keyword evidence="1" id="KW-1133">Transmembrane helix</keyword>
<name>A0A7L5JPL0_9BACT</name>
<proteinExistence type="predicted"/>
<dbReference type="InterPro" id="IPR036737">
    <property type="entry name" value="OmpA-like_sf"/>
</dbReference>
<keyword evidence="1" id="KW-0472">Membrane</keyword>
<protein>
    <submittedName>
        <fullName evidence="2">DUF748 domain-containing membrane protein</fullName>
    </submittedName>
</protein>